<keyword evidence="2 11" id="KW-0812">Transmembrane</keyword>
<dbReference type="OrthoDB" id="5573651at2759"/>
<dbReference type="PANTHER" id="PTHR35518">
    <property type="entry name" value="MAINTENANCE OF TELOMOERE CAPPING"/>
    <property type="match status" value="1"/>
</dbReference>
<comment type="similarity">
    <text evidence="8">Belongs to the MTC6 family.</text>
</comment>
<dbReference type="InterPro" id="IPR016187">
    <property type="entry name" value="CTDL_fold"/>
</dbReference>
<evidence type="ECO:0000256" key="9">
    <source>
        <dbReference type="ARBA" id="ARBA00039865"/>
    </source>
</evidence>
<evidence type="ECO:0000256" key="10">
    <source>
        <dbReference type="SAM" id="MobiDB-lite"/>
    </source>
</evidence>
<dbReference type="InterPro" id="IPR051008">
    <property type="entry name" value="Telomere_Capping_Maintenance"/>
</dbReference>
<evidence type="ECO:0000256" key="4">
    <source>
        <dbReference type="ARBA" id="ARBA00022989"/>
    </source>
</evidence>
<evidence type="ECO:0000256" key="6">
    <source>
        <dbReference type="ARBA" id="ARBA00023180"/>
    </source>
</evidence>
<dbReference type="HOGENOM" id="CLU_033723_0_0_1"/>
<gene>
    <name evidence="13" type="ORF">A1O3_02341</name>
</gene>
<sequence>MSLNYDPDPAAVPNGHWGTVFLSLRDAAARVPINFITGPGAHLTKACFSDGVYDDIPTQTCISDLLASQFQHLILDLYWDNINRQFNLCPVELPPLAGNATSGYSVDLSALSSITATSAAASTFIPDETVPAINALADPRLGKRQTSSNAGSSTPSPTPTGTETSAAPVPTTTGVDGTSLLELGPYKCSLDLNLDALMSLYEDYFDQTSDTITARLHYLTINLHAASPFTAPLDPARTPANGRLPDSDDLVGSQLKSRFPQALFTPDELQNDRDHLNRSWFHDDFGANTDTSYFSTSGQGDDSITQNGWPGGEWIILTDNRRLLVSWGDVDPQMKGYDFQDDSNHIFAAGYIQSRYPKNGDGDGNLTDACFYKPGETTVSQVNSSWATATISETNMDTLSSLGQNLTSCGISPILNVTLGNSAVQHNLDLYQRFAQSTAFGWASGEPLNVSDNDYRCAVIDTTSGYLGRWRIDPCSKKHRAACRIASQPYAWRLSTYTVPFDAAPDACPENTIFDLPRTGLENTYLHRQILNDTNTGGDDVDSILSGVWINFNSLDQVNCWVTGGPNATCPYVGEQDMDQKREVLIPTIAALIVLVLTVLTLVVKCNEHRRNSRSRRRGDDGWEYEGVPS</sequence>
<keyword evidence="5 11" id="KW-0472">Membrane</keyword>
<dbReference type="Pfam" id="PF25506">
    <property type="entry name" value="TIM-barrel_MTC6"/>
    <property type="match status" value="1"/>
</dbReference>
<dbReference type="SUPFAM" id="SSF56436">
    <property type="entry name" value="C-type lectin-like"/>
    <property type="match status" value="1"/>
</dbReference>
<keyword evidence="4 11" id="KW-1133">Transmembrane helix</keyword>
<dbReference type="PANTHER" id="PTHR35518:SF2">
    <property type="entry name" value="MAINTENANCE OF TELOMERE CAPPING PROTEIN 6"/>
    <property type="match status" value="1"/>
</dbReference>
<keyword evidence="6" id="KW-0325">Glycoprotein</keyword>
<dbReference type="GeneID" id="19166472"/>
<organism evidence="13 14">
    <name type="scientific">Capronia epimyces CBS 606.96</name>
    <dbReference type="NCBI Taxonomy" id="1182542"/>
    <lineage>
        <taxon>Eukaryota</taxon>
        <taxon>Fungi</taxon>
        <taxon>Dikarya</taxon>
        <taxon>Ascomycota</taxon>
        <taxon>Pezizomycotina</taxon>
        <taxon>Eurotiomycetes</taxon>
        <taxon>Chaetothyriomycetidae</taxon>
        <taxon>Chaetothyriales</taxon>
        <taxon>Herpotrichiellaceae</taxon>
        <taxon>Capronia</taxon>
    </lineage>
</organism>
<evidence type="ECO:0000256" key="1">
    <source>
        <dbReference type="ARBA" id="ARBA00004479"/>
    </source>
</evidence>
<feature type="domain" description="C-type lectin" evidence="12">
    <location>
        <begin position="442"/>
        <end position="484"/>
    </location>
</feature>
<name>W9YHX0_9EURO</name>
<comment type="subcellular location">
    <subcellularLocation>
        <location evidence="1">Membrane</location>
        <topology evidence="1">Single-pass type I membrane protein</topology>
    </subcellularLocation>
</comment>
<dbReference type="RefSeq" id="XP_007730672.1">
    <property type="nucleotide sequence ID" value="XM_007732482.1"/>
</dbReference>
<evidence type="ECO:0000256" key="11">
    <source>
        <dbReference type="SAM" id="Phobius"/>
    </source>
</evidence>
<evidence type="ECO:0000313" key="14">
    <source>
        <dbReference type="Proteomes" id="UP000019478"/>
    </source>
</evidence>
<dbReference type="GO" id="GO:0016020">
    <property type="term" value="C:membrane"/>
    <property type="evidence" value="ECO:0007669"/>
    <property type="project" value="UniProtKB-SubCell"/>
</dbReference>
<dbReference type="eggNOG" id="ENOG502QVFP">
    <property type="taxonomic scope" value="Eukaryota"/>
</dbReference>
<evidence type="ECO:0000259" key="12">
    <source>
        <dbReference type="PROSITE" id="PS50041"/>
    </source>
</evidence>
<evidence type="ECO:0000313" key="13">
    <source>
        <dbReference type="EMBL" id="EXJ89275.1"/>
    </source>
</evidence>
<feature type="transmembrane region" description="Helical" evidence="11">
    <location>
        <begin position="584"/>
        <end position="604"/>
    </location>
</feature>
<dbReference type="EMBL" id="AMGY01000002">
    <property type="protein sequence ID" value="EXJ89275.1"/>
    <property type="molecule type" value="Genomic_DNA"/>
</dbReference>
<protein>
    <recommendedName>
        <fullName evidence="9">Maintenance of telomere capping protein 6</fullName>
    </recommendedName>
</protein>
<dbReference type="Proteomes" id="UP000019478">
    <property type="component" value="Unassembled WGS sequence"/>
</dbReference>
<dbReference type="InterPro" id="IPR057530">
    <property type="entry name" value="TIM-barrel_MTC6"/>
</dbReference>
<keyword evidence="3" id="KW-0732">Signal</keyword>
<dbReference type="InterPro" id="IPR001304">
    <property type="entry name" value="C-type_lectin-like"/>
</dbReference>
<comment type="caution">
    <text evidence="13">The sequence shown here is derived from an EMBL/GenBank/DDBJ whole genome shotgun (WGS) entry which is preliminary data.</text>
</comment>
<reference evidence="13 14" key="1">
    <citation type="submission" date="2013-03" db="EMBL/GenBank/DDBJ databases">
        <title>The Genome Sequence of Capronia epimyces CBS 606.96.</title>
        <authorList>
            <consortium name="The Broad Institute Genomics Platform"/>
            <person name="Cuomo C."/>
            <person name="de Hoog S."/>
            <person name="Gorbushina A."/>
            <person name="Walker B."/>
            <person name="Young S.K."/>
            <person name="Zeng Q."/>
            <person name="Gargeya S."/>
            <person name="Fitzgerald M."/>
            <person name="Haas B."/>
            <person name="Abouelleil A."/>
            <person name="Allen A.W."/>
            <person name="Alvarado L."/>
            <person name="Arachchi H.M."/>
            <person name="Berlin A.M."/>
            <person name="Chapman S.B."/>
            <person name="Gainer-Dewar J."/>
            <person name="Goldberg J."/>
            <person name="Griggs A."/>
            <person name="Gujja S."/>
            <person name="Hansen M."/>
            <person name="Howarth C."/>
            <person name="Imamovic A."/>
            <person name="Ireland A."/>
            <person name="Larimer J."/>
            <person name="McCowan C."/>
            <person name="Murphy C."/>
            <person name="Pearson M."/>
            <person name="Poon T.W."/>
            <person name="Priest M."/>
            <person name="Roberts A."/>
            <person name="Saif S."/>
            <person name="Shea T."/>
            <person name="Sisk P."/>
            <person name="Sykes S."/>
            <person name="Wortman J."/>
            <person name="Nusbaum C."/>
            <person name="Birren B."/>
        </authorList>
    </citation>
    <scope>NUCLEOTIDE SEQUENCE [LARGE SCALE GENOMIC DNA]</scope>
    <source>
        <strain evidence="13 14">CBS 606.96</strain>
    </source>
</reference>
<dbReference type="AlphaFoldDB" id="W9YHX0"/>
<dbReference type="STRING" id="1182542.W9YHX0"/>
<proteinExistence type="inferred from homology"/>
<accession>W9YHX0</accession>
<dbReference type="PROSITE" id="PS50041">
    <property type="entry name" value="C_TYPE_LECTIN_2"/>
    <property type="match status" value="1"/>
</dbReference>
<evidence type="ECO:0000256" key="7">
    <source>
        <dbReference type="ARBA" id="ARBA00037703"/>
    </source>
</evidence>
<evidence type="ECO:0000256" key="2">
    <source>
        <dbReference type="ARBA" id="ARBA00022692"/>
    </source>
</evidence>
<feature type="compositionally biased region" description="Low complexity" evidence="10">
    <location>
        <begin position="146"/>
        <end position="168"/>
    </location>
</feature>
<keyword evidence="14" id="KW-1185">Reference proteome</keyword>
<feature type="region of interest" description="Disordered" evidence="10">
    <location>
        <begin position="141"/>
        <end position="173"/>
    </location>
</feature>
<evidence type="ECO:0000256" key="5">
    <source>
        <dbReference type="ARBA" id="ARBA00023136"/>
    </source>
</evidence>
<dbReference type="CDD" id="cd00037">
    <property type="entry name" value="CLECT"/>
    <property type="match status" value="1"/>
</dbReference>
<evidence type="ECO:0000256" key="8">
    <source>
        <dbReference type="ARBA" id="ARBA00038159"/>
    </source>
</evidence>
<comment type="function">
    <text evidence="7">May be involved in telomere capping.</text>
</comment>
<evidence type="ECO:0000256" key="3">
    <source>
        <dbReference type="ARBA" id="ARBA00022729"/>
    </source>
</evidence>